<comment type="subcellular location">
    <subcellularLocation>
        <location evidence="2">Cell membrane</location>
        <topology evidence="2">Multi-pass membrane protein</topology>
    </subcellularLocation>
    <subcellularLocation>
        <location evidence="1">Cell projection</location>
        <location evidence="1">Dendrite</location>
    </subcellularLocation>
</comment>
<dbReference type="InterPro" id="IPR001320">
    <property type="entry name" value="Iontro_rcpt_C"/>
</dbReference>
<feature type="transmembrane region" description="Helical" evidence="14">
    <location>
        <begin position="362"/>
        <end position="385"/>
    </location>
</feature>
<dbReference type="EMBL" id="CP012525">
    <property type="protein sequence ID" value="ALC43862.1"/>
    <property type="molecule type" value="Genomic_DNA"/>
</dbReference>
<feature type="transmembrane region" description="Helical" evidence="14">
    <location>
        <begin position="453"/>
        <end position="473"/>
    </location>
</feature>
<dbReference type="OMA" id="NFTMEIV"/>
<evidence type="ECO:0000313" key="18">
    <source>
        <dbReference type="Proteomes" id="UP000494163"/>
    </source>
</evidence>
<feature type="transmembrane region" description="Helical" evidence="14">
    <location>
        <begin position="555"/>
        <end position="576"/>
    </location>
</feature>
<evidence type="ECO:0000256" key="13">
    <source>
        <dbReference type="ARBA" id="ARBA00072222"/>
    </source>
</evidence>
<dbReference type="FunFam" id="1.10.287.70:FF:000180">
    <property type="entry name" value="Ionotropic receptor 75a"/>
    <property type="match status" value="1"/>
</dbReference>
<evidence type="ECO:0000256" key="5">
    <source>
        <dbReference type="ARBA" id="ARBA00022606"/>
    </source>
</evidence>
<organism evidence="17 18">
    <name type="scientific">Drosophila busckii</name>
    <name type="common">Fruit fly</name>
    <dbReference type="NCBI Taxonomy" id="30019"/>
    <lineage>
        <taxon>Eukaryota</taxon>
        <taxon>Metazoa</taxon>
        <taxon>Ecdysozoa</taxon>
        <taxon>Arthropoda</taxon>
        <taxon>Hexapoda</taxon>
        <taxon>Insecta</taxon>
        <taxon>Pterygota</taxon>
        <taxon>Neoptera</taxon>
        <taxon>Endopterygota</taxon>
        <taxon>Diptera</taxon>
        <taxon>Brachycera</taxon>
        <taxon>Muscomorpha</taxon>
        <taxon>Ephydroidea</taxon>
        <taxon>Drosophilidae</taxon>
        <taxon>Drosophila</taxon>
    </lineage>
</organism>
<feature type="transmembrane region" description="Helical" evidence="14">
    <location>
        <begin position="331"/>
        <end position="350"/>
    </location>
</feature>
<evidence type="ECO:0000259" key="15">
    <source>
        <dbReference type="Pfam" id="PF00060"/>
    </source>
</evidence>
<evidence type="ECO:0000256" key="12">
    <source>
        <dbReference type="ARBA" id="ARBA00023273"/>
    </source>
</evidence>
<evidence type="ECO:0000256" key="2">
    <source>
        <dbReference type="ARBA" id="ARBA00004651"/>
    </source>
</evidence>
<dbReference type="PANTHER" id="PTHR42643">
    <property type="entry name" value="IONOTROPIC RECEPTOR 20A-RELATED"/>
    <property type="match status" value="1"/>
</dbReference>
<dbReference type="Pfam" id="PF24576">
    <property type="entry name" value="IR75A_N"/>
    <property type="match status" value="1"/>
</dbReference>
<keyword evidence="12" id="KW-0966">Cell projection</keyword>
<dbReference type="Gene3D" id="1.10.287.70">
    <property type="match status" value="1"/>
</dbReference>
<dbReference type="PANTHER" id="PTHR42643:SF32">
    <property type="entry name" value="IONOTROPIC RECEPTOR 31A, ISOFORM C-RELATED"/>
    <property type="match status" value="1"/>
</dbReference>
<keyword evidence="4" id="KW-1003">Cell membrane</keyword>
<keyword evidence="9 14" id="KW-0472">Membrane</keyword>
<evidence type="ECO:0000256" key="14">
    <source>
        <dbReference type="SAM" id="Phobius"/>
    </source>
</evidence>
<dbReference type="SUPFAM" id="SSF53850">
    <property type="entry name" value="Periplasmic binding protein-like II"/>
    <property type="match status" value="1"/>
</dbReference>
<keyword evidence="18" id="KW-1185">Reference proteome</keyword>
<evidence type="ECO:0000256" key="10">
    <source>
        <dbReference type="ARBA" id="ARBA00023170"/>
    </source>
</evidence>
<proteinExistence type="inferred from homology"/>
<dbReference type="GO" id="GO:0004984">
    <property type="term" value="F:olfactory receptor activity"/>
    <property type="evidence" value="ECO:0007669"/>
    <property type="project" value="UniProtKB-ARBA"/>
</dbReference>
<evidence type="ECO:0000256" key="4">
    <source>
        <dbReference type="ARBA" id="ARBA00022475"/>
    </source>
</evidence>
<keyword evidence="6 14" id="KW-0812">Transmembrane</keyword>
<keyword evidence="8 14" id="KW-1133">Transmembrane helix</keyword>
<feature type="non-terminal residue" evidence="17">
    <location>
        <position position="583"/>
    </location>
</feature>
<evidence type="ECO:0000256" key="1">
    <source>
        <dbReference type="ARBA" id="ARBA00004279"/>
    </source>
</evidence>
<dbReference type="Pfam" id="PF00060">
    <property type="entry name" value="Lig_chan"/>
    <property type="match status" value="1"/>
</dbReference>
<protein>
    <recommendedName>
        <fullName evidence="13">Ionotropic receptor 75a</fullName>
    </recommendedName>
</protein>
<feature type="transmembrane region" description="Helical" evidence="14">
    <location>
        <begin position="295"/>
        <end position="319"/>
    </location>
</feature>
<name>A0A0M4EZ19_DROBS</name>
<keyword evidence="10" id="KW-0675">Receptor</keyword>
<keyword evidence="7" id="KW-0552">Olfaction</keyword>
<dbReference type="InterPro" id="IPR057074">
    <property type="entry name" value="IR75A_N"/>
</dbReference>
<dbReference type="GO" id="GO:0044297">
    <property type="term" value="C:cell body"/>
    <property type="evidence" value="ECO:0007669"/>
    <property type="project" value="UniProtKB-ARBA"/>
</dbReference>
<accession>A0A0M4EZ19</accession>
<dbReference type="GO" id="GO:0030425">
    <property type="term" value="C:dendrite"/>
    <property type="evidence" value="ECO:0007669"/>
    <property type="project" value="UniProtKB-SubCell"/>
</dbReference>
<comment type="similarity">
    <text evidence="3">Belongs to the glutamate-gated ion channel (TC 1.A.10.1) family.</text>
</comment>
<dbReference type="GO" id="GO:0015276">
    <property type="term" value="F:ligand-gated monoatomic ion channel activity"/>
    <property type="evidence" value="ECO:0007669"/>
    <property type="project" value="InterPro"/>
</dbReference>
<evidence type="ECO:0000259" key="16">
    <source>
        <dbReference type="Pfam" id="PF24576"/>
    </source>
</evidence>
<evidence type="ECO:0000256" key="11">
    <source>
        <dbReference type="ARBA" id="ARBA00023180"/>
    </source>
</evidence>
<keyword evidence="11" id="KW-0325">Glycoprotein</keyword>
<dbReference type="AlphaFoldDB" id="A0A0M4EZ19"/>
<feature type="non-terminal residue" evidence="17">
    <location>
        <position position="1"/>
    </location>
</feature>
<feature type="domain" description="Ionotropic receptor 75a N-terminal" evidence="16">
    <location>
        <begin position="7"/>
        <end position="127"/>
    </location>
</feature>
<sequence length="583" mass="67071">ALQELAHLVNKQNLYIQYINLNAEHLEEHLINAKLDKLAVFLDLNCNKSDELLHLANMQQLYNDHYHWLIYDRYLNATQLRERFADASLQLNTELTYVKPNLNQSSFMLYDLYNKAKHLGAKLNITIDQQIECNDQQCQVKRYLSELHKTTRLQQRKLLTGLTLKLSAVINALPMDAPEHDIKEFLGSIDNIHLDTYGRFGYQTRQELMTMLDCNFSYIFRDRWTSSELTGGLIADLLNGTVDVAGSAFLYTSGRAKYFKPLTWYCSFRSVCMFRNPHSAGAELRATEFLQPFSWTVWFMFAAVLLLSGCLLWLTFRLERKKLSSSGDMKASLLTSCLISFGAACIQGAWLLPRSTGGRMVFYALMLTCFLMYNYYTSVVVSTLLGTPPKSNIKSIQQLADSNLEVSVEPTPYTKIYVETSDMPDVRSLYLNKIVNSKRDPKRMWLPTEKGVILVRNVPGFVYIAEAATAYVFVRKHYLPHEICELNEILLREETSAQTLVLKTSSFAELFKLNELRLLETGVHFKHYRYWVRTKLHCYQSNVVAAVGMDSAGPLFLLLFCAYMGCLLVLGLELLWHRRKQAH</sequence>
<evidence type="ECO:0000256" key="8">
    <source>
        <dbReference type="ARBA" id="ARBA00022989"/>
    </source>
</evidence>
<evidence type="ECO:0000256" key="3">
    <source>
        <dbReference type="ARBA" id="ARBA00008685"/>
    </source>
</evidence>
<dbReference type="OrthoDB" id="6117597at2759"/>
<keyword evidence="5" id="KW-0716">Sensory transduction</keyword>
<evidence type="ECO:0000256" key="7">
    <source>
        <dbReference type="ARBA" id="ARBA00022725"/>
    </source>
</evidence>
<evidence type="ECO:0000313" key="17">
    <source>
        <dbReference type="EMBL" id="ALC43862.1"/>
    </source>
</evidence>
<dbReference type="InterPro" id="IPR052192">
    <property type="entry name" value="Insect_Ionotropic_Sensory_Rcpt"/>
</dbReference>
<evidence type="ECO:0000256" key="9">
    <source>
        <dbReference type="ARBA" id="ARBA00023136"/>
    </source>
</evidence>
<gene>
    <name evidence="17" type="ORF">Dbus_chr3Lg1028</name>
</gene>
<dbReference type="GO" id="GO:0005886">
    <property type="term" value="C:plasma membrane"/>
    <property type="evidence" value="ECO:0007669"/>
    <property type="project" value="UniProtKB-SubCell"/>
</dbReference>
<reference evidence="17 18" key="1">
    <citation type="submission" date="2015-08" db="EMBL/GenBank/DDBJ databases">
        <title>Ancestral chromatin configuration constrains chromatin evolution on differentiating sex chromosomes in Drosophila.</title>
        <authorList>
            <person name="Zhou Q."/>
            <person name="Bachtrog D."/>
        </authorList>
    </citation>
    <scope>NUCLEOTIDE SEQUENCE [LARGE SCALE GENOMIC DNA]</scope>
    <source>
        <tissue evidence="17">Whole larvae</tissue>
    </source>
</reference>
<dbReference type="Proteomes" id="UP000494163">
    <property type="component" value="Chromosome 3L"/>
</dbReference>
<feature type="domain" description="Ionotropic glutamate receptor C-terminal" evidence="15">
    <location>
        <begin position="294"/>
        <end position="531"/>
    </location>
</feature>
<evidence type="ECO:0000256" key="6">
    <source>
        <dbReference type="ARBA" id="ARBA00022692"/>
    </source>
</evidence>